<evidence type="ECO:0000256" key="1">
    <source>
        <dbReference type="ARBA" id="ARBA00022729"/>
    </source>
</evidence>
<dbReference type="OrthoDB" id="9767239at2"/>
<evidence type="ECO:0000256" key="3">
    <source>
        <dbReference type="SAM" id="SignalP"/>
    </source>
</evidence>
<dbReference type="InterPro" id="IPR029058">
    <property type="entry name" value="AB_hydrolase_fold"/>
</dbReference>
<accession>A0A238V9W3</accession>
<gene>
    <name evidence="4" type="ORF">SAMN06272737_102264</name>
</gene>
<dbReference type="PANTHER" id="PTHR43037">
    <property type="entry name" value="UNNAMED PRODUCT-RELATED"/>
    <property type="match status" value="1"/>
</dbReference>
<dbReference type="Proteomes" id="UP000198403">
    <property type="component" value="Unassembled WGS sequence"/>
</dbReference>
<evidence type="ECO:0000313" key="4">
    <source>
        <dbReference type="EMBL" id="SNR31036.1"/>
    </source>
</evidence>
<keyword evidence="1 3" id="KW-0732">Signal</keyword>
<organism evidence="4 5">
    <name type="scientific">Blastococcus mobilis</name>
    <dbReference type="NCBI Taxonomy" id="1938746"/>
    <lineage>
        <taxon>Bacteria</taxon>
        <taxon>Bacillati</taxon>
        <taxon>Actinomycetota</taxon>
        <taxon>Actinomycetes</taxon>
        <taxon>Geodermatophilales</taxon>
        <taxon>Geodermatophilaceae</taxon>
        <taxon>Blastococcus</taxon>
    </lineage>
</organism>
<dbReference type="GO" id="GO:0016787">
    <property type="term" value="F:hydrolase activity"/>
    <property type="evidence" value="ECO:0007669"/>
    <property type="project" value="UniProtKB-KW"/>
</dbReference>
<protein>
    <submittedName>
        <fullName evidence="4">Poly(3-hydroxybutyrate) depolymerase</fullName>
    </submittedName>
</protein>
<sequence length="364" mass="38796">MRTRTRSPRTGRRLAVLATAVLVVLAGLTTTAAAAPERAGDGGLPRLDVTGTYVAGISSGGYMATQLQVAHSSRIAGAAIFSAGPYWCAMNSVVVALQSCTAYNVPTSMPVIHDVTERYEREGKIDPLSNLARIPTYFFHGTLDPTVVRPVADNLADFYAHYGVPLTYRDDLAAGHGWISPLGPVPCDRTAAPYINDCSPYDAQADSLRTMFGSVKAPNTGTPRGTLDAFDQDRYAVAPSLGNGDVTRSGGPAIGMGSTGYVYTPDVCARGAECKVVVALHGCQQTAEQIGDTFARNSGLNAYADTNRFVVLYPQARPDEGPAIYNPRGCWDWWGYLGPRDVDYANKLGPQMRTVMNMVTALGG</sequence>
<dbReference type="Gene3D" id="3.40.50.1820">
    <property type="entry name" value="alpha/beta hydrolase"/>
    <property type="match status" value="2"/>
</dbReference>
<dbReference type="AlphaFoldDB" id="A0A238V9W3"/>
<keyword evidence="5" id="KW-1185">Reference proteome</keyword>
<feature type="signal peptide" evidence="3">
    <location>
        <begin position="1"/>
        <end position="34"/>
    </location>
</feature>
<dbReference type="PANTHER" id="PTHR43037:SF5">
    <property type="entry name" value="FERULOYL ESTERASE"/>
    <property type="match status" value="1"/>
</dbReference>
<dbReference type="InterPro" id="IPR010126">
    <property type="entry name" value="Esterase_phb"/>
</dbReference>
<evidence type="ECO:0000313" key="5">
    <source>
        <dbReference type="Proteomes" id="UP000198403"/>
    </source>
</evidence>
<evidence type="ECO:0000256" key="2">
    <source>
        <dbReference type="ARBA" id="ARBA00022801"/>
    </source>
</evidence>
<dbReference type="SUPFAM" id="SSF53474">
    <property type="entry name" value="alpha/beta-Hydrolases"/>
    <property type="match status" value="1"/>
</dbReference>
<dbReference type="EMBL" id="FZNO01000002">
    <property type="protein sequence ID" value="SNR31036.1"/>
    <property type="molecule type" value="Genomic_DNA"/>
</dbReference>
<reference evidence="4 5" key="1">
    <citation type="submission" date="2017-06" db="EMBL/GenBank/DDBJ databases">
        <authorList>
            <person name="Kim H.J."/>
            <person name="Triplett B.A."/>
        </authorList>
    </citation>
    <scope>NUCLEOTIDE SEQUENCE [LARGE SCALE GENOMIC DNA]</scope>
    <source>
        <strain evidence="4 5">DSM 44272</strain>
    </source>
</reference>
<name>A0A238V9W3_9ACTN</name>
<proteinExistence type="predicted"/>
<feature type="chain" id="PRO_5013371410" evidence="3">
    <location>
        <begin position="35"/>
        <end position="364"/>
    </location>
</feature>
<dbReference type="GO" id="GO:0005576">
    <property type="term" value="C:extracellular region"/>
    <property type="evidence" value="ECO:0007669"/>
    <property type="project" value="InterPro"/>
</dbReference>
<keyword evidence="2" id="KW-0378">Hydrolase</keyword>
<dbReference type="Pfam" id="PF10503">
    <property type="entry name" value="Esterase_PHB"/>
    <property type="match status" value="1"/>
</dbReference>
<dbReference type="InterPro" id="IPR050955">
    <property type="entry name" value="Plant_Biomass_Hydrol_Est"/>
</dbReference>
<dbReference type="RefSeq" id="WP_089335104.1">
    <property type="nucleotide sequence ID" value="NZ_FZNO01000002.1"/>
</dbReference>